<dbReference type="Proteomes" id="UP000326759">
    <property type="component" value="Unassembled WGS sequence"/>
</dbReference>
<accession>A0A5N5T7V2</accession>
<gene>
    <name evidence="2" type="ORF">Anas_13956</name>
</gene>
<organism evidence="2 3">
    <name type="scientific">Armadillidium nasatum</name>
    <dbReference type="NCBI Taxonomy" id="96803"/>
    <lineage>
        <taxon>Eukaryota</taxon>
        <taxon>Metazoa</taxon>
        <taxon>Ecdysozoa</taxon>
        <taxon>Arthropoda</taxon>
        <taxon>Crustacea</taxon>
        <taxon>Multicrustacea</taxon>
        <taxon>Malacostraca</taxon>
        <taxon>Eumalacostraca</taxon>
        <taxon>Peracarida</taxon>
        <taxon>Isopoda</taxon>
        <taxon>Oniscidea</taxon>
        <taxon>Crinocheta</taxon>
        <taxon>Armadillidiidae</taxon>
        <taxon>Armadillidium</taxon>
    </lineage>
</organism>
<proteinExistence type="predicted"/>
<feature type="region of interest" description="Disordered" evidence="1">
    <location>
        <begin position="1"/>
        <end position="33"/>
    </location>
</feature>
<evidence type="ECO:0000313" key="3">
    <source>
        <dbReference type="Proteomes" id="UP000326759"/>
    </source>
</evidence>
<name>A0A5N5T7V2_9CRUS</name>
<keyword evidence="3" id="KW-1185">Reference proteome</keyword>
<evidence type="ECO:0000313" key="2">
    <source>
        <dbReference type="EMBL" id="KAB7502733.1"/>
    </source>
</evidence>
<reference evidence="2 3" key="1">
    <citation type="journal article" date="2019" name="PLoS Biol.">
        <title>Sex chromosomes control vertical transmission of feminizing Wolbachia symbionts in an isopod.</title>
        <authorList>
            <person name="Becking T."/>
            <person name="Chebbi M.A."/>
            <person name="Giraud I."/>
            <person name="Moumen B."/>
            <person name="Laverre T."/>
            <person name="Caubet Y."/>
            <person name="Peccoud J."/>
            <person name="Gilbert C."/>
            <person name="Cordaux R."/>
        </authorList>
    </citation>
    <scope>NUCLEOTIDE SEQUENCE [LARGE SCALE GENOMIC DNA]</scope>
    <source>
        <strain evidence="2">ANa2</strain>
        <tissue evidence="2">Whole body excluding digestive tract and cuticle</tissue>
    </source>
</reference>
<evidence type="ECO:0000256" key="1">
    <source>
        <dbReference type="SAM" id="MobiDB-lite"/>
    </source>
</evidence>
<dbReference type="AlphaFoldDB" id="A0A5N5T7V2"/>
<protein>
    <submittedName>
        <fullName evidence="2">Uncharacterized protein</fullName>
    </submittedName>
</protein>
<feature type="compositionally biased region" description="Polar residues" evidence="1">
    <location>
        <begin position="1"/>
        <end position="17"/>
    </location>
</feature>
<dbReference type="EMBL" id="SEYY01006850">
    <property type="protein sequence ID" value="KAB7502733.1"/>
    <property type="molecule type" value="Genomic_DNA"/>
</dbReference>
<comment type="caution">
    <text evidence="2">The sequence shown here is derived from an EMBL/GenBank/DDBJ whole genome shotgun (WGS) entry which is preliminary data.</text>
</comment>
<sequence length="71" mass="7937">MEDQGENQGQGFDQNSGLDEIQLLEDPRAQEALQVAQPLLNPSDTQEEPSAVLRVSVEDTLHQVTQKNFMK</sequence>